<feature type="domain" description="Helicase ATP-binding" evidence="3">
    <location>
        <begin position="100"/>
        <end position="287"/>
    </location>
</feature>
<dbReference type="CDD" id="cd17923">
    <property type="entry name" value="DEXHc_Hrq1-like"/>
    <property type="match status" value="1"/>
</dbReference>
<dbReference type="PROSITE" id="PS51192">
    <property type="entry name" value="HELICASE_ATP_BIND_1"/>
    <property type="match status" value="1"/>
</dbReference>
<dbReference type="InterPro" id="IPR001650">
    <property type="entry name" value="Helicase_C-like"/>
</dbReference>
<dbReference type="Proteomes" id="UP000632222">
    <property type="component" value="Unassembled WGS sequence"/>
</dbReference>
<sequence>MNVFELKRQLVADYREYVQSFLRISDERISTFVKQQLDSGAYWPEALVQLNPTFEPGESIMDLIRQGVLHEECQSIFRIKTQDKFDGPLLSLHRHQTEAIRIASNNENYIVTTGTGSGKSLTYILPIVNHILKNGSGKGTKAIIIYPMNALANSQKIELEKFLELGYPAGQRPVTFARYTGQEKEDEREQIRNNPPDILLTNYVMADLLLTRIEDRHVLGGAQNLRFLVLDELHTYRGRQGADVALLVRRLKDRLDAPDVICVGTSATMSSTGTLLDQKRTVAEVASRLFGSEVKPENVIGETLRRTTEPFDEEDPVQVRLLAERIRSGRDFSHNFEGFIADPLARWVEGTLGLRLQEGRLTRQVPQPISGPEGTGRKLSLLTGESQTLCEQAIQKCLLAGYQTFNPNTKLRAFAFRLHQFVSRGDTVYATLEDEFERYLTIQAQQFKPGERDKVLMPLAFCRECGQEHYTVWRKPLSASSKVFIPRSLQDKISEPGAEPGFLYLGDWPDDEQGVLERLPDDYVESDGLLRMLRKDARKRLPEKIFFYLDGREVESHNKDPELRVGHYLKSPLPFCPNCGVAYSARMKNDFAKLSTLSSEGRSTATTILSLSTVLRLKETDLSDEAKKLLSFTDNRQDASLQAGHLNDFVETGLLRAAIYKAVSDAGEEGLTHDELTQAVFRSLSLPLSEYASNPEVKFAQKHETEKALRDVLGYRIYRDLKRGWRITAPNLEQVDLLRIEYMSLSELAAATEEWQGKHSALVAAPPELRERILCILLDLMRRSLAIKVDYLDKNYQERLAARSSQYLVAPWSIDENEKLEFSSIVYPRSRQRGDSGELTFLSSRSAFGQYLRKASGLTSYYTVTVEDSERVIKDLLDVLCVAGIVEKVDDQHGYQVLSSALIWKPGKGLSVQQDPLRVRTKLQWNTQVNDFFKTFYTLTARNLVGVEAKEHTAQVPAELRMEREEDFRAGTLPIMYCSPTMELGVDISTLNVVGLRNVPPTPANYAQRSGRAGRSGQPALVFTYASTGNSHDAFFFRRPARMVQGVVNPPRIDLGNEDLLRSHIQAIWISETKVKLGRTLKDVLDLNGENPSLKLLDHVKDAINNEKARLRAMVRAERVMESLSDELKNAQWYHPNWLADVLRQAPDMLDQACNRWRELYRSARAQIETANKIILDASRSTNDKNQAKALRAQAESQIELLQENNQGNGQGDFSSYRFFASEGFLPGYSFPRLPLSAFISARRKHKTKEDALSRPRFLAITEFGPHSVLYFEGNKYVINKVLLSPGAADELQTQLIKRCEQCGYLHEVDAVGGPDVCQHCKTPLGVPLKSLLRMTNVGTQRRERISSDEEERVRLGYEVLTAVRFPKSAQNPSQTATQTAEVYSGDVHLASLSYAQATDIWRINLGWRQRTNLDVLGFLLDQERGYWIKDSNNFAPDDANEQIMQGRKTARVIPFVQDRKNSLLYQPRIQMDETKWATLMAALKIAVQLEYQLEDNELAAELLPNSRTPQHILLYEAAEGGAGVLRQVVTDPQAIARVARQALELCHFDPITGQDEHHSKHSTEDCESACYDCLMSYSNQWYHRQLDRYTIKPYLMDLTMASVQSSPTEQPRDDHFSRLERLCESELEKRFLRFLRDNGLALPSDAQKYIPECNTRLDFSYEKSRVAIYVDGPPHDYLEHQARDEQCTDCLMWEMGYNVIRFHHEADWFEIVKAHPNIFGVTQKA</sequence>
<protein>
    <submittedName>
        <fullName evidence="5">RNA helicase</fullName>
    </submittedName>
</protein>
<dbReference type="SMART" id="SM00490">
    <property type="entry name" value="HELICc"/>
    <property type="match status" value="1"/>
</dbReference>
<dbReference type="Gene3D" id="3.40.960.10">
    <property type="entry name" value="VSR Endonuclease"/>
    <property type="match status" value="1"/>
</dbReference>
<dbReference type="InterPro" id="IPR018973">
    <property type="entry name" value="MZB"/>
</dbReference>
<dbReference type="Pfam" id="PF00271">
    <property type="entry name" value="Helicase_C"/>
    <property type="match status" value="1"/>
</dbReference>
<dbReference type="SMART" id="SM00487">
    <property type="entry name" value="DEXDc"/>
    <property type="match status" value="1"/>
</dbReference>
<dbReference type="Gene3D" id="3.40.50.300">
    <property type="entry name" value="P-loop containing nucleotide triphosphate hydrolases"/>
    <property type="match status" value="2"/>
</dbReference>
<keyword evidence="5" id="KW-0378">Hydrolase</keyword>
<keyword evidence="6" id="KW-1185">Reference proteome</keyword>
<proteinExistence type="predicted"/>
<name>A0ABQ2CWC7_9DEIO</name>
<organism evidence="5 6">
    <name type="scientific">Deinococcus roseus</name>
    <dbReference type="NCBI Taxonomy" id="392414"/>
    <lineage>
        <taxon>Bacteria</taxon>
        <taxon>Thermotogati</taxon>
        <taxon>Deinococcota</taxon>
        <taxon>Deinococci</taxon>
        <taxon>Deinococcales</taxon>
        <taxon>Deinococcaceae</taxon>
        <taxon>Deinococcus</taxon>
    </lineage>
</organism>
<dbReference type="InterPro" id="IPR027417">
    <property type="entry name" value="P-loop_NTPase"/>
</dbReference>
<dbReference type="GO" id="GO:0004386">
    <property type="term" value="F:helicase activity"/>
    <property type="evidence" value="ECO:0007669"/>
    <property type="project" value="UniProtKB-KW"/>
</dbReference>
<keyword evidence="1" id="KW-0547">Nucleotide-binding</keyword>
<dbReference type="EMBL" id="BMOD01000002">
    <property type="protein sequence ID" value="GGJ23520.1"/>
    <property type="molecule type" value="Genomic_DNA"/>
</dbReference>
<evidence type="ECO:0000259" key="3">
    <source>
        <dbReference type="PROSITE" id="PS51192"/>
    </source>
</evidence>
<evidence type="ECO:0000259" key="4">
    <source>
        <dbReference type="PROSITE" id="PS51194"/>
    </source>
</evidence>
<dbReference type="SUPFAM" id="SSF52540">
    <property type="entry name" value="P-loop containing nucleoside triphosphate hydrolases"/>
    <property type="match status" value="2"/>
</dbReference>
<comment type="caution">
    <text evidence="5">The sequence shown here is derived from an EMBL/GenBank/DDBJ whole genome shotgun (WGS) entry which is preliminary data.</text>
</comment>
<dbReference type="Pfam" id="PF09369">
    <property type="entry name" value="MZB"/>
    <property type="match status" value="1"/>
</dbReference>
<keyword evidence="2" id="KW-0067">ATP-binding</keyword>
<feature type="domain" description="Helicase C-terminal" evidence="4">
    <location>
        <begin position="897"/>
        <end position="1061"/>
    </location>
</feature>
<evidence type="ECO:0000313" key="5">
    <source>
        <dbReference type="EMBL" id="GGJ23520.1"/>
    </source>
</evidence>
<keyword evidence="5" id="KW-0347">Helicase</keyword>
<reference evidence="6" key="1">
    <citation type="journal article" date="2019" name="Int. J. Syst. Evol. Microbiol.">
        <title>The Global Catalogue of Microorganisms (GCM) 10K type strain sequencing project: providing services to taxonomists for standard genome sequencing and annotation.</title>
        <authorList>
            <consortium name="The Broad Institute Genomics Platform"/>
            <consortium name="The Broad Institute Genome Sequencing Center for Infectious Disease"/>
            <person name="Wu L."/>
            <person name="Ma J."/>
        </authorList>
    </citation>
    <scope>NUCLEOTIDE SEQUENCE [LARGE SCALE GENOMIC DNA]</scope>
    <source>
        <strain evidence="6">JCM 14370</strain>
    </source>
</reference>
<evidence type="ECO:0000256" key="1">
    <source>
        <dbReference type="ARBA" id="ARBA00022741"/>
    </source>
</evidence>
<accession>A0ABQ2CWC7</accession>
<dbReference type="InterPro" id="IPR052511">
    <property type="entry name" value="ATP-dep_Helicase"/>
</dbReference>
<dbReference type="Pfam" id="PF00270">
    <property type="entry name" value="DEAD"/>
    <property type="match status" value="1"/>
</dbReference>
<dbReference type="PANTHER" id="PTHR47962">
    <property type="entry name" value="ATP-DEPENDENT HELICASE LHR-RELATED-RELATED"/>
    <property type="match status" value="1"/>
</dbReference>
<dbReference type="PANTHER" id="PTHR47962:SF5">
    <property type="entry name" value="ATP-DEPENDENT HELICASE LHR-RELATED"/>
    <property type="match status" value="1"/>
</dbReference>
<dbReference type="RefSeq" id="WP_188999986.1">
    <property type="nucleotide sequence ID" value="NZ_BMOD01000002.1"/>
</dbReference>
<dbReference type="InterPro" id="IPR011545">
    <property type="entry name" value="DEAD/DEAH_box_helicase_dom"/>
</dbReference>
<evidence type="ECO:0000256" key="2">
    <source>
        <dbReference type="ARBA" id="ARBA00022840"/>
    </source>
</evidence>
<dbReference type="PROSITE" id="PS51194">
    <property type="entry name" value="HELICASE_CTER"/>
    <property type="match status" value="1"/>
</dbReference>
<evidence type="ECO:0000313" key="6">
    <source>
        <dbReference type="Proteomes" id="UP000632222"/>
    </source>
</evidence>
<dbReference type="InterPro" id="IPR014001">
    <property type="entry name" value="Helicase_ATP-bd"/>
</dbReference>
<gene>
    <name evidence="5" type="ORF">GCM10008938_07100</name>
</gene>